<dbReference type="Gene3D" id="3.90.190.10">
    <property type="entry name" value="Protein tyrosine phosphatase superfamily"/>
    <property type="match status" value="1"/>
</dbReference>
<dbReference type="PROSITE" id="PS00383">
    <property type="entry name" value="TYR_PHOSPHATASE_1"/>
    <property type="match status" value="1"/>
</dbReference>
<proteinExistence type="predicted"/>
<accession>A0A443S2H1</accession>
<dbReference type="InterPro" id="IPR016130">
    <property type="entry name" value="Tyr_Pase_AS"/>
</dbReference>
<gene>
    <name evidence="2" type="ORF">B4U80_05952</name>
</gene>
<dbReference type="STRING" id="299467.A0A443S2H1"/>
<dbReference type="InterPro" id="IPR050561">
    <property type="entry name" value="PTP"/>
</dbReference>
<dbReference type="AlphaFoldDB" id="A0A443S2H1"/>
<feature type="non-terminal residue" evidence="2">
    <location>
        <position position="177"/>
    </location>
</feature>
<dbReference type="Pfam" id="PF00782">
    <property type="entry name" value="DSPc"/>
    <property type="match status" value="1"/>
</dbReference>
<dbReference type="PANTHER" id="PTHR23339">
    <property type="entry name" value="TYROSINE SPECIFIC PROTEIN PHOSPHATASE AND DUAL SPECIFICITY PROTEIN PHOSPHATASE"/>
    <property type="match status" value="1"/>
</dbReference>
<dbReference type="InterPro" id="IPR000387">
    <property type="entry name" value="Tyr_Pase_dom"/>
</dbReference>
<evidence type="ECO:0000259" key="1">
    <source>
        <dbReference type="PROSITE" id="PS50056"/>
    </source>
</evidence>
<dbReference type="InterPro" id="IPR029021">
    <property type="entry name" value="Prot-tyrosine_phosphatase-like"/>
</dbReference>
<dbReference type="Proteomes" id="UP000288716">
    <property type="component" value="Unassembled WGS sequence"/>
</dbReference>
<dbReference type="VEuPathDB" id="VectorBase:LDEU010356"/>
<feature type="domain" description="Tyrosine specific protein phosphatases" evidence="1">
    <location>
        <begin position="128"/>
        <end position="177"/>
    </location>
</feature>
<evidence type="ECO:0000313" key="3">
    <source>
        <dbReference type="Proteomes" id="UP000288716"/>
    </source>
</evidence>
<comment type="caution">
    <text evidence="2">The sequence shown here is derived from an EMBL/GenBank/DDBJ whole genome shotgun (WGS) entry which is preliminary data.</text>
</comment>
<sequence length="177" mass="20342">YSLLSERLRLKTPPELQCSLFCGGLQCKYERSDCWRIEQRELDVIYSNWITDDLIAMSRPNSAIAGELIELFKKHKVKSIFNLQQLGEHSKCGAGLQKSGFAYDPQLFMENNIYFYNYQWKDYSNISQHFLLDIIKVLSFSLKEGKAAIHCHAGLGRTGVLIACYLLYCKEINSPAD</sequence>
<organism evidence="2 3">
    <name type="scientific">Leptotrombidium deliense</name>
    <dbReference type="NCBI Taxonomy" id="299467"/>
    <lineage>
        <taxon>Eukaryota</taxon>
        <taxon>Metazoa</taxon>
        <taxon>Ecdysozoa</taxon>
        <taxon>Arthropoda</taxon>
        <taxon>Chelicerata</taxon>
        <taxon>Arachnida</taxon>
        <taxon>Acari</taxon>
        <taxon>Acariformes</taxon>
        <taxon>Trombidiformes</taxon>
        <taxon>Prostigmata</taxon>
        <taxon>Anystina</taxon>
        <taxon>Parasitengona</taxon>
        <taxon>Trombiculoidea</taxon>
        <taxon>Trombiculidae</taxon>
        <taxon>Leptotrombidium</taxon>
    </lineage>
</organism>
<dbReference type="EMBL" id="NCKV01011235">
    <property type="protein sequence ID" value="RWS21684.1"/>
    <property type="molecule type" value="Genomic_DNA"/>
</dbReference>
<reference evidence="2 3" key="1">
    <citation type="journal article" date="2018" name="Gigascience">
        <title>Genomes of trombidid mites reveal novel predicted allergens and laterally-transferred genes associated with secondary metabolism.</title>
        <authorList>
            <person name="Dong X."/>
            <person name="Chaisiri K."/>
            <person name="Xia D."/>
            <person name="Armstrong S.D."/>
            <person name="Fang Y."/>
            <person name="Donnelly M.J."/>
            <person name="Kadowaki T."/>
            <person name="McGarry J.W."/>
            <person name="Darby A.C."/>
            <person name="Makepeace B.L."/>
        </authorList>
    </citation>
    <scope>NUCLEOTIDE SEQUENCE [LARGE SCALE GENOMIC DNA]</scope>
    <source>
        <strain evidence="2">UoL-UT</strain>
    </source>
</reference>
<dbReference type="OrthoDB" id="542013at2759"/>
<name>A0A443S2H1_9ACAR</name>
<dbReference type="PROSITE" id="PS50056">
    <property type="entry name" value="TYR_PHOSPHATASE_2"/>
    <property type="match status" value="1"/>
</dbReference>
<dbReference type="SUPFAM" id="SSF52799">
    <property type="entry name" value="(Phosphotyrosine protein) phosphatases II"/>
    <property type="match status" value="1"/>
</dbReference>
<keyword evidence="3" id="KW-1185">Reference proteome</keyword>
<evidence type="ECO:0000313" key="2">
    <source>
        <dbReference type="EMBL" id="RWS21684.1"/>
    </source>
</evidence>
<feature type="non-terminal residue" evidence="2">
    <location>
        <position position="1"/>
    </location>
</feature>
<protein>
    <submittedName>
        <fullName evidence="2">Protein tyrosine phosphatase domain-containing protein 1-like protein</fullName>
    </submittedName>
</protein>
<dbReference type="InterPro" id="IPR000340">
    <property type="entry name" value="Dual-sp_phosphatase_cat-dom"/>
</dbReference>